<reference evidence="2 3" key="1">
    <citation type="submission" date="2023-08" db="EMBL/GenBank/DDBJ databases">
        <title>Draft genome sequence of Algoriphagus taiwanensis.</title>
        <authorList>
            <person name="Takatani N."/>
            <person name="Hosokawa M."/>
            <person name="Sawabe T."/>
        </authorList>
    </citation>
    <scope>NUCLEOTIDE SEQUENCE [LARGE SCALE GENOMIC DNA]</scope>
    <source>
        <strain evidence="2 3">JCM 19755</strain>
    </source>
</reference>
<dbReference type="EMBL" id="BTPE01000001">
    <property type="protein sequence ID" value="GMQ31750.1"/>
    <property type="molecule type" value="Genomic_DNA"/>
</dbReference>
<keyword evidence="1" id="KW-0732">Signal</keyword>
<dbReference type="InterPro" id="IPR011047">
    <property type="entry name" value="Quinoprotein_ADH-like_sf"/>
</dbReference>
<proteinExistence type="predicted"/>
<sequence>MKRIFNVKTLRTLFALSWVAIAVSCTDDPDSPSDSSILINTDSEQLSQRLTLDGTGVVGITAPSNPSGRVLDDDDAEKISLVLISQASSPEYEGNTLQATHVDIDDDYAYVAYNTAGPTYLGAVEILDISDAYKPKIVSQAIFRNADISALEYRDGLLFLAMAIDVDQSEVSDPANLGVVSVSNGQFTSDFRFFSVPGFVATDVTATSQFTALVSGSNGTLTLFDRNLNKLSETPGEDLRSVAFGENRLAILSGTQGAAILNPNSLAEVTRISLEADEAQAKRTLEIEDDHVFIALGRKGAGIYRLSNGREESTLPIPINPENVEQGDIVTNAVSVDDELLFMANGAAGISVADVDDADEPELYGVLDLDGSSNFVRFEDKYIFVATGQGGIQILKIVKDDDDDDDDDEEEGNGEINCVGLPAYRGSSNLNINGNENAAFSGSAQLKNVNIGGEFLFCGSLAIEQNLNVNSNGQMTVVGSFAFGQYRKNTSLNVNSNATLRLSGSTVIYGDLRLNSGATLEFVGNDNTITVYGDVQINSGARIIGNFKDTEDKLD</sequence>
<comment type="caution">
    <text evidence="2">The sequence shown here is derived from an EMBL/GenBank/DDBJ whole genome shotgun (WGS) entry which is preliminary data.</text>
</comment>
<evidence type="ECO:0000313" key="3">
    <source>
        <dbReference type="Proteomes" id="UP001307705"/>
    </source>
</evidence>
<name>A0ABQ6PWY9_9BACT</name>
<gene>
    <name evidence="2" type="ORF">Ataiwa_00220</name>
</gene>
<accession>A0ABQ6PWY9</accession>
<evidence type="ECO:0000313" key="2">
    <source>
        <dbReference type="EMBL" id="GMQ31750.1"/>
    </source>
</evidence>
<dbReference type="SUPFAM" id="SSF50998">
    <property type="entry name" value="Quinoprotein alcohol dehydrogenase-like"/>
    <property type="match status" value="1"/>
</dbReference>
<evidence type="ECO:0008006" key="4">
    <source>
        <dbReference type="Google" id="ProtNLM"/>
    </source>
</evidence>
<dbReference type="Proteomes" id="UP001307705">
    <property type="component" value="Unassembled WGS sequence"/>
</dbReference>
<feature type="chain" id="PRO_5047050773" description="LVIVD repeat-containing protein" evidence="1">
    <location>
        <begin position="23"/>
        <end position="555"/>
    </location>
</feature>
<keyword evidence="3" id="KW-1185">Reference proteome</keyword>
<dbReference type="PROSITE" id="PS51257">
    <property type="entry name" value="PROKAR_LIPOPROTEIN"/>
    <property type="match status" value="1"/>
</dbReference>
<protein>
    <recommendedName>
        <fullName evidence="4">LVIVD repeat-containing protein</fullName>
    </recommendedName>
</protein>
<evidence type="ECO:0000256" key="1">
    <source>
        <dbReference type="SAM" id="SignalP"/>
    </source>
</evidence>
<feature type="signal peptide" evidence="1">
    <location>
        <begin position="1"/>
        <end position="22"/>
    </location>
</feature>
<dbReference type="RefSeq" id="WP_338226612.1">
    <property type="nucleotide sequence ID" value="NZ_BTPE01000001.1"/>
</dbReference>
<organism evidence="2 3">
    <name type="scientific">Algoriphagus taiwanensis</name>
    <dbReference type="NCBI Taxonomy" id="1445656"/>
    <lineage>
        <taxon>Bacteria</taxon>
        <taxon>Pseudomonadati</taxon>
        <taxon>Bacteroidota</taxon>
        <taxon>Cytophagia</taxon>
        <taxon>Cytophagales</taxon>
        <taxon>Cyclobacteriaceae</taxon>
        <taxon>Algoriphagus</taxon>
    </lineage>
</organism>